<dbReference type="Pfam" id="PF13715">
    <property type="entry name" value="CarbopepD_reg_2"/>
    <property type="match status" value="1"/>
</dbReference>
<organism evidence="1 2">
    <name type="scientific">Pedobacter chitinilyticus</name>
    <dbReference type="NCBI Taxonomy" id="2233776"/>
    <lineage>
        <taxon>Bacteria</taxon>
        <taxon>Pseudomonadati</taxon>
        <taxon>Bacteroidota</taxon>
        <taxon>Sphingobacteriia</taxon>
        <taxon>Sphingobacteriales</taxon>
        <taxon>Sphingobacteriaceae</taxon>
        <taxon>Pedobacter</taxon>
    </lineage>
</organism>
<dbReference type="SUPFAM" id="SSF49464">
    <property type="entry name" value="Carboxypeptidase regulatory domain-like"/>
    <property type="match status" value="1"/>
</dbReference>
<dbReference type="AlphaFoldDB" id="A0A443YM19"/>
<dbReference type="Gene3D" id="2.60.40.1120">
    <property type="entry name" value="Carboxypeptidase-like, regulatory domain"/>
    <property type="match status" value="1"/>
</dbReference>
<comment type="caution">
    <text evidence="1">The sequence shown here is derived from an EMBL/GenBank/DDBJ whole genome shotgun (WGS) entry which is preliminary data.</text>
</comment>
<dbReference type="EMBL" id="SAYW01000006">
    <property type="protein sequence ID" value="RWU04815.1"/>
    <property type="molecule type" value="Genomic_DNA"/>
</dbReference>
<proteinExistence type="predicted"/>
<evidence type="ECO:0000313" key="1">
    <source>
        <dbReference type="EMBL" id="RWU04815.1"/>
    </source>
</evidence>
<gene>
    <name evidence="1" type="ORF">DPV69_16745</name>
</gene>
<dbReference type="OrthoDB" id="603275at2"/>
<name>A0A443YM19_9SPHI</name>
<keyword evidence="1" id="KW-0121">Carboxypeptidase</keyword>
<keyword evidence="1" id="KW-0645">Protease</keyword>
<reference evidence="1 2" key="1">
    <citation type="submission" date="2018-06" db="EMBL/GenBank/DDBJ databases">
        <title>Pedobacter endophyticus sp. nov., an endophytic bacterium isolated from a leaf of Triticum aestivum.</title>
        <authorList>
            <person name="Zhang L."/>
        </authorList>
    </citation>
    <scope>NUCLEOTIDE SEQUENCE [LARGE SCALE GENOMIC DNA]</scope>
    <source>
        <strain evidence="1 2">CM134L-2</strain>
    </source>
</reference>
<evidence type="ECO:0000313" key="2">
    <source>
        <dbReference type="Proteomes" id="UP000284120"/>
    </source>
</evidence>
<dbReference type="SUPFAM" id="SSF56935">
    <property type="entry name" value="Porins"/>
    <property type="match status" value="1"/>
</dbReference>
<sequence length="897" mass="100222">MVAIGLDGHFLNTQKMKKVLFLLIALIGMGTSIAFAQKQIKGNVKDEKAKPIPSVMVSLKDKEGNTVAFSRTNEKGDFTINVDPVGTGLTLEFSTLGFEKKSIAVTDLNKPYQVVLAESEIALKTVEVKNRPKLSSNGDTLNYKTSDFSDKQDRSIGDVLKKMPGIEVAENGKISYNGKNISNLYIDGDNLLEDKYGIGTKSIPHGAVDKVQVIENDQPIKMLRKNNTSEDVALNLVIKDEAKLKVMGDIKAGVGTPERFDGNFNAMMFNKKVKFLNNLKGNNIGIDPGIDLTSFNPLATDNSKPSNLLTAGAAGVPTLPQSRTLFNKAGQANLNNLFKFNNDLQLRANVSYLYDERKQVYNKSSETRLGGQTISYQENQDNFLNPQKLRGQFTLNGNTDGYFFNNALVVEYNPNRTNSNVFINGVGAFQSLSQDMFTLSNDLGYRKKLKSGNIFHLSSSLSRSSQPETLSIKPGLNEDILNNGMPYNSLNQYLKLPTWYTNNAISMAFPKGNFVQTYRAGFLLQQQNLETELNKIQNDGRSELAIAGSLNDLDWFRSRTYLENSYEYTTDKITATVRIPLSYNTISYDDANHAVNKKLERFFVNPSVYFKYQTSPENYVSANYGYRNSLGTIDDVYYGAVLRNYRSLFANNAPVSESATHAIAGSFNFRKAIQMVFGNIGVAYSTTNLNTISAYTLTNNTQQRIVLPLENQMKTLSLNSGLSKYLFALRSTVNAGFNYSHNQYQQLQNNELLPFESDTYTYKAGIEAKLTKFMNFSYNGTFSNNKNKTVSNGISTNYQQLRQQAGLTVTMLKSVFLNFSAEHIFTQQSSQPDLKYLFADFNVRYKVLKLKTDLEFGITNLANVKRFEAINVSANSLTVGTYEIPGRVAMVRATFNY</sequence>
<dbReference type="Proteomes" id="UP000284120">
    <property type="component" value="Unassembled WGS sequence"/>
</dbReference>
<accession>A0A443YM19</accession>
<keyword evidence="2" id="KW-1185">Reference proteome</keyword>
<dbReference type="InterPro" id="IPR008969">
    <property type="entry name" value="CarboxyPept-like_regulatory"/>
</dbReference>
<protein>
    <submittedName>
        <fullName evidence="1">Carboxypeptidase-like regulatory domain-containing protein</fullName>
    </submittedName>
</protein>
<dbReference type="GO" id="GO:0004180">
    <property type="term" value="F:carboxypeptidase activity"/>
    <property type="evidence" value="ECO:0007669"/>
    <property type="project" value="UniProtKB-KW"/>
</dbReference>
<keyword evidence="1" id="KW-0378">Hydrolase</keyword>